<dbReference type="AlphaFoldDB" id="X0V979"/>
<organism evidence="1">
    <name type="scientific">marine sediment metagenome</name>
    <dbReference type="NCBI Taxonomy" id="412755"/>
    <lineage>
        <taxon>unclassified sequences</taxon>
        <taxon>metagenomes</taxon>
        <taxon>ecological metagenomes</taxon>
    </lineage>
</organism>
<dbReference type="EMBL" id="BARS01025859">
    <property type="protein sequence ID" value="GAG09003.1"/>
    <property type="molecule type" value="Genomic_DNA"/>
</dbReference>
<reference evidence="1" key="1">
    <citation type="journal article" date="2014" name="Front. Microbiol.">
        <title>High frequency of phylogenetically diverse reductive dehalogenase-homologous genes in deep subseafloor sedimentary metagenomes.</title>
        <authorList>
            <person name="Kawai M."/>
            <person name="Futagami T."/>
            <person name="Toyoda A."/>
            <person name="Takaki Y."/>
            <person name="Nishi S."/>
            <person name="Hori S."/>
            <person name="Arai W."/>
            <person name="Tsubouchi T."/>
            <person name="Morono Y."/>
            <person name="Uchiyama I."/>
            <person name="Ito T."/>
            <person name="Fujiyama A."/>
            <person name="Inagaki F."/>
            <person name="Takami H."/>
        </authorList>
    </citation>
    <scope>NUCLEOTIDE SEQUENCE</scope>
    <source>
        <strain evidence="1">Expedition CK06-06</strain>
    </source>
</reference>
<accession>X0V979</accession>
<sequence>MQESFERVLEAIRDAWPGLECWHQSSGGCVGATFSLAFGARIPRKYPVTNPCETDEFRQNTGEVNLLVWCTWRLDSPQTSLASSDEMDECIGSALQALIGAKVTAVSIELPAWDLAVKFSNDQTLKVFCDHLPGDPSFDGNWEIDLPDLAYYFGPGGAMEVQERSDLS</sequence>
<proteinExistence type="predicted"/>
<comment type="caution">
    <text evidence="1">The sequence shown here is derived from an EMBL/GenBank/DDBJ whole genome shotgun (WGS) entry which is preliminary data.</text>
</comment>
<protein>
    <submittedName>
        <fullName evidence="1">Uncharacterized protein</fullName>
    </submittedName>
</protein>
<gene>
    <name evidence="1" type="ORF">S01H1_40810</name>
</gene>
<name>X0V979_9ZZZZ</name>
<evidence type="ECO:0000313" key="1">
    <source>
        <dbReference type="EMBL" id="GAG09003.1"/>
    </source>
</evidence>